<feature type="compositionally biased region" description="Polar residues" evidence="1">
    <location>
        <begin position="1335"/>
        <end position="1347"/>
    </location>
</feature>
<dbReference type="InterPro" id="IPR013230">
    <property type="entry name" value="Peptidase_M15A_C"/>
</dbReference>
<name>A0A0L0BZH8_LUCCU</name>
<accession>A0A0L0BZH8</accession>
<dbReference type="SUPFAM" id="SSF56826">
    <property type="entry name" value="Upper collar protein gp10 (connector protein)"/>
    <property type="match status" value="1"/>
</dbReference>
<dbReference type="InterPro" id="IPR008784">
    <property type="entry name" value="Podovirus_Gp16"/>
</dbReference>
<feature type="domain" description="Tail knob protein gp9 N-terminal" evidence="3">
    <location>
        <begin position="424"/>
        <end position="497"/>
    </location>
</feature>
<feature type="compositionally biased region" description="Acidic residues" evidence="1">
    <location>
        <begin position="1450"/>
        <end position="1459"/>
    </location>
</feature>
<feature type="domain" description="Peptidase M15A C-terminal" evidence="2">
    <location>
        <begin position="2122"/>
        <end position="2222"/>
    </location>
</feature>
<dbReference type="Gene3D" id="3.30.1350.20">
    <property type="entry name" value="Bacteriophage PHI-29 conector. Domain 3"/>
    <property type="match status" value="1"/>
</dbReference>
<gene>
    <name evidence="6" type="ORF">FF38_11037</name>
</gene>
<evidence type="ECO:0000259" key="4">
    <source>
        <dbReference type="Pfam" id="PF18013"/>
    </source>
</evidence>
<evidence type="ECO:0000313" key="7">
    <source>
        <dbReference type="Proteomes" id="UP000037069"/>
    </source>
</evidence>
<dbReference type="InterPro" id="IPR041219">
    <property type="entry name" value="Phage_lysozyme2"/>
</dbReference>
<dbReference type="Pfam" id="PF16838">
    <property type="entry name" value="Caud_tail_N"/>
    <property type="match status" value="1"/>
</dbReference>
<dbReference type="Gene3D" id="2.40.500.10">
    <property type="entry name" value="Upper collar protein gp10 (connector protein)"/>
    <property type="match status" value="1"/>
</dbReference>
<dbReference type="InterPro" id="IPR008016">
    <property type="entry name" value="Gp10"/>
</dbReference>
<evidence type="ECO:0000259" key="3">
    <source>
        <dbReference type="Pfam" id="PF16838"/>
    </source>
</evidence>
<dbReference type="EMBL" id="JRES01001113">
    <property type="protein sequence ID" value="KNC25440.1"/>
    <property type="molecule type" value="Genomic_DNA"/>
</dbReference>
<dbReference type="Gene3D" id="1.10.530.10">
    <property type="match status" value="1"/>
</dbReference>
<proteinExistence type="predicted"/>
<dbReference type="Gene3D" id="1.10.246.30">
    <property type="match status" value="1"/>
</dbReference>
<protein>
    <submittedName>
        <fullName evidence="6">Uncharacterized protein</fullName>
    </submittedName>
</protein>
<dbReference type="Pfam" id="PF08291">
    <property type="entry name" value="Peptidase_M15_3"/>
    <property type="match status" value="1"/>
</dbReference>
<dbReference type="Pfam" id="PF20934">
    <property type="entry name" value="phi29_gp9_C"/>
    <property type="match status" value="1"/>
</dbReference>
<feature type="domain" description="Phage tail lysozyme" evidence="4">
    <location>
        <begin position="1936"/>
        <end position="2077"/>
    </location>
</feature>
<feature type="compositionally biased region" description="Polar residues" evidence="1">
    <location>
        <begin position="1284"/>
        <end position="1298"/>
    </location>
</feature>
<feature type="compositionally biased region" description="Polar residues" evidence="1">
    <location>
        <begin position="1384"/>
        <end position="1449"/>
    </location>
</feature>
<dbReference type="InterPro" id="IPR036514">
    <property type="entry name" value="SGNH_hydro_sf"/>
</dbReference>
<keyword evidence="7" id="KW-1185">Reference proteome</keyword>
<feature type="compositionally biased region" description="Low complexity" evidence="1">
    <location>
        <begin position="1320"/>
        <end position="1334"/>
    </location>
</feature>
<dbReference type="InterPro" id="IPR036199">
    <property type="entry name" value="Gp10_sf"/>
</dbReference>
<evidence type="ECO:0000259" key="5">
    <source>
        <dbReference type="Pfam" id="PF20934"/>
    </source>
</evidence>
<evidence type="ECO:0000256" key="1">
    <source>
        <dbReference type="SAM" id="MobiDB-lite"/>
    </source>
</evidence>
<dbReference type="Gene3D" id="3.30.1380.10">
    <property type="match status" value="1"/>
</dbReference>
<dbReference type="Pfam" id="PF05352">
    <property type="entry name" value="Phage_connector"/>
    <property type="match status" value="1"/>
</dbReference>
<comment type="caution">
    <text evidence="6">The sequence shown here is derived from an EMBL/GenBank/DDBJ whole genome shotgun (WGS) entry which is preliminary data.</text>
</comment>
<sequence length="2565" mass="289795">MNAIRNSASPQFQQYVPLANAENIAQVGAGLLVNQNIQNEFIISLVDRIALFVLHSKVMTNVLGKFKRGTIPLGSRIEETYIDLVPEQAYDPDGAESTVFKREIPDVKTLFHEINRQSFYKQTIQDASLQKAFVSWGEFDRFVSGTIQAMYNSNQVDEFKYMKLLIDSYASKGYFKVQPILPVTDEATGKDFIKKARAITTLMTLPTGSRNYNALAVHTTTDMSDLHFIVDAELMATVDVDVLARAFNIDKTNFIGQVTIIDNFATSGLRAIAVDREWFMVYDNIFKMESIRNPQGMYWNYNLHAWQIMSTSRFANAVAFIEDTGTNIPPVSSVIVSPSIAGVKKGATKQFDAVVRANDDEAHTITWSVSTATGTPNVGTTVNSDGLLTVASAETAQQLLVTASVTYDTGEVDEEDEPITVTVKVRVLPDCRLYPDQQNTRWFSSLANQLAFFNAKTPLFQNTQMNFTKEVNGEYSVHVPVHIDNLINATYLMFQNTQPSYVVREHAPQYIGTNNPVINTQDEGLNYGLDYDLVSSQHIQIANGLKWLVIVSKQAFHIDPDTLDPVNEIIPTVIGGSPQPLSFYLVPFINGDTGVNVSNLGIPISKPSDVLKAVYTQTNAVNNIVSIYISEHVGLPFTYSGGSSMNIALTTNNIQGVIVSDYATDTDFNCIYVKHIDSFSNREVLLSNIFTGYRSVTESKLLMYPYTKLVMVDMKGNLYEYRNEAFSSRTPSLIVKGSLGTSNKVSYSFDQYNTSGTNATTLLLSDQQGIINSDPMDLPVLTDMLSAYLQGNRNSIQNAKSQASFNASMSAVNAGVGAVGSIIGKNPVGAVGAVTEGIQNVGNSIYEIQAINAKQKDIDNVPPTLSVQGSMAVDNMIEIRNIFNSGITLWHTDDIGNYALSNGIMAIYTNRWRNHYRDYLFLLTTQLFEWENLPPTVDPRFIEVELHTRGFVSFFKDPTLSYIAVGGAMSGQLDHYNLPTYFQATAPNYNKSFRLYNYSDMNEKNMGVLICNNDLRYPTTGTIDMFAEELAEIKAITRVNLNAQKTPVLIAVDDLNKLSMLNIYNQYEGNAPAIVTSKEANLESIKVFKTDAPYVVDKINTQRMAIWNEFMTFLGIQNTNNEKRERMVEDEVNSNNGQVENSTNIMLKSREEAVKKINELYGLDIKVKLRKERTQLASYTMELREIIEHYTQYLPNLSIAERIEEEAYKKQFETNFIRHFYMREIGFETEGLFKFYLETWLNINMPYWNKMFESEQLSFDPFISYDLLTTYQRDVERSERASKDGTQNNTGNETNILSSEKDNLDTTTTTGNAVRDFENETTQTTDITETNNRTQNDTSNTDATNRNFVRDVDSQTADGRLQLTSNDDGTGVIEYASSIKETLTVGEQASETTNTLTGNDTSNTDGTITTVDDSKTTDTMNSTETKTGNEEISQTQTNTTANNVISNENVESDGDEKENFEERKVGSIGVKTFSQMLIEYRDIEKVNKVIEYLNVTTERVNEVVDLINEHSINIENLVKELNIFADDLTNQWNTFKNDLIASNEEFKDNVVTVIIPSEIERTFDLWYETGKLTTLIAGLLRDKADVTYVNLKVNQLQNQISAIGSATPKDTYETLQDLQDAYPDGSDGIYIVQEDGNWYIWVDDLWIAGGKFQSSDYMDVNAGEFIMISNNGVEVDNVSFYKIACYRGNNQEWLSTHFYVKGGFLIPASTTEIRVHYDNKNLLMQIEKNEVTQYSPFGVGFVQSKYIRNSEIVLTGGKLTSTGDSQSARNLWQPFLTNEFSMSHVNLGIGSTTLALVDSVESQYPSLTNEERLNAIIESEPDLCIIFAGTNDAHRGVPIGEYSGLSKPTNQKDKHIYIEAYGYIIETLLNWKPTLKLILLTPLQASTNINYIPYVDATIQVSNYYSIPVVDLYRKGGDIMTYFANRYLSMDEMKVNAEYLYSWFLSRGWTAESICGMLGNMQSESTINGGIWESLTPDLNRGYGLVQWTPASKYFDWLFDMGYTDNMDTQMIRIIYELENNLQWIPSLAGGMTFQEFSQSTDSPYNLAMLFIVAYERPANPNQPNRGTQAEFWYEYLTGINPQPIGGNRQIELFLCGYLGAELKSIASHLGIGNDEKFVSKNFKLREFECKDGNRQVMIHAELLSKLQTLRDKVGSPIVINSGYRTPEHNKKIGGANESFHTKGMAVDIQIPKGYTVDSLASLARSIGFRGIGKYKTFIHVDIMDKSLYYNPNELLSKNRIMNFVIGARGIGKTYGFKKYVINRFLKTGKQFIYLRRYKSELAKVANFFNSLKHEFEGVDFKVKGRMFFINDKLAGWAIPLSSWQAEKSTDYPDVETILFDEFIREKDNSRYLPDEVKALLNFMDTVIRIREGSRLIGMSNSVSIVNPYFLYFSLVPNISKRFNLYESIAVEIPPSADFVEERKKTSFGKLIEGTDYAKMAMDNQFIGDNYTFVEKRSKESDFVFAVKYGNKTMGIWVDGYNMYVSEAYDPYTKHLFVIRKEDMTDNSKLVRSSRHEYRMGKLLSAFEKGMLRFDNLECRSVDHKQTVDKGFSNDGNIMFLFEIF</sequence>
<feature type="compositionally biased region" description="Polar residues" evidence="1">
    <location>
        <begin position="1354"/>
        <end position="1368"/>
    </location>
</feature>
<dbReference type="Pfam" id="PF05894">
    <property type="entry name" value="Podovirus_Gp16"/>
    <property type="match status" value="1"/>
</dbReference>
<feature type="domain" description="Tail knob protein gp9 C-terminal" evidence="5">
    <location>
        <begin position="525"/>
        <end position="869"/>
    </location>
</feature>
<dbReference type="SUPFAM" id="SSF52266">
    <property type="entry name" value="SGNH hydrolase"/>
    <property type="match status" value="1"/>
</dbReference>
<organism evidence="6 7">
    <name type="scientific">Lucilia cuprina</name>
    <name type="common">Green bottle fly</name>
    <name type="synonym">Australian sheep blowfly</name>
    <dbReference type="NCBI Taxonomy" id="7375"/>
    <lineage>
        <taxon>Eukaryota</taxon>
        <taxon>Metazoa</taxon>
        <taxon>Ecdysozoa</taxon>
        <taxon>Arthropoda</taxon>
        <taxon>Hexapoda</taxon>
        <taxon>Insecta</taxon>
        <taxon>Pterygota</taxon>
        <taxon>Neoptera</taxon>
        <taxon>Endopterygota</taxon>
        <taxon>Diptera</taxon>
        <taxon>Brachycera</taxon>
        <taxon>Muscomorpha</taxon>
        <taxon>Oestroidea</taxon>
        <taxon>Calliphoridae</taxon>
        <taxon>Luciliinae</taxon>
        <taxon>Lucilia</taxon>
    </lineage>
</organism>
<evidence type="ECO:0000259" key="2">
    <source>
        <dbReference type="Pfam" id="PF08291"/>
    </source>
</evidence>
<dbReference type="InterPro" id="IPR031772">
    <property type="entry name" value="Gp9_N"/>
</dbReference>
<evidence type="ECO:0000313" key="6">
    <source>
        <dbReference type="EMBL" id="KNC25440.1"/>
    </source>
</evidence>
<feature type="region of interest" description="Disordered" evidence="1">
    <location>
        <begin position="1277"/>
        <end position="1369"/>
    </location>
</feature>
<dbReference type="SUPFAM" id="SSF55166">
    <property type="entry name" value="Hedgehog/DD-peptidase"/>
    <property type="match status" value="1"/>
</dbReference>
<feature type="region of interest" description="Disordered" evidence="1">
    <location>
        <begin position="1384"/>
        <end position="1460"/>
    </location>
</feature>
<dbReference type="InterPro" id="IPR048710">
    <property type="entry name" value="Gp9_C"/>
</dbReference>
<dbReference type="Pfam" id="PF18013">
    <property type="entry name" value="Phage_lysozyme2"/>
    <property type="match status" value="1"/>
</dbReference>
<dbReference type="Gene3D" id="3.40.50.1110">
    <property type="entry name" value="SGNH hydrolase"/>
    <property type="match status" value="1"/>
</dbReference>
<reference evidence="6 7" key="1">
    <citation type="journal article" date="2015" name="Nat. Commun.">
        <title>Lucilia cuprina genome unlocks parasitic fly biology to underpin future interventions.</title>
        <authorList>
            <person name="Anstead C.A."/>
            <person name="Korhonen P.K."/>
            <person name="Young N.D."/>
            <person name="Hall R.S."/>
            <person name="Jex A.R."/>
            <person name="Murali S.C."/>
            <person name="Hughes D.S."/>
            <person name="Lee S.F."/>
            <person name="Perry T."/>
            <person name="Stroehlein A.J."/>
            <person name="Ansell B.R."/>
            <person name="Breugelmans B."/>
            <person name="Hofmann A."/>
            <person name="Qu J."/>
            <person name="Dugan S."/>
            <person name="Lee S.L."/>
            <person name="Chao H."/>
            <person name="Dinh H."/>
            <person name="Han Y."/>
            <person name="Doddapaneni H.V."/>
            <person name="Worley K.C."/>
            <person name="Muzny D.M."/>
            <person name="Ioannidis P."/>
            <person name="Waterhouse R.M."/>
            <person name="Zdobnov E.M."/>
            <person name="James P.J."/>
            <person name="Bagnall N.H."/>
            <person name="Kotze A.C."/>
            <person name="Gibbs R.A."/>
            <person name="Richards S."/>
            <person name="Batterham P."/>
            <person name="Gasser R.B."/>
        </authorList>
    </citation>
    <scope>NUCLEOTIDE SEQUENCE [LARGE SCALE GENOMIC DNA]</scope>
    <source>
        <strain evidence="6 7">LS</strain>
        <tissue evidence="6">Full body</tissue>
    </source>
</reference>
<dbReference type="Pfam" id="PF25622">
    <property type="entry name" value="Phi29_MCP"/>
    <property type="match status" value="1"/>
</dbReference>
<dbReference type="Proteomes" id="UP000037069">
    <property type="component" value="Unassembled WGS sequence"/>
</dbReference>
<dbReference type="InterPro" id="IPR009045">
    <property type="entry name" value="Zn_M74/Hedgehog-like"/>
</dbReference>